<protein>
    <submittedName>
        <fullName evidence="2">Adenylate cyclase</fullName>
    </submittedName>
</protein>
<dbReference type="Gene3D" id="3.30.70.1230">
    <property type="entry name" value="Nucleotide cyclase"/>
    <property type="match status" value="1"/>
</dbReference>
<evidence type="ECO:0000313" key="2">
    <source>
        <dbReference type="EMBL" id="TCO80388.1"/>
    </source>
</evidence>
<dbReference type="OrthoDB" id="9806704at2"/>
<dbReference type="InterPro" id="IPR050697">
    <property type="entry name" value="Adenylyl/Guanylyl_Cyclase_3/4"/>
</dbReference>
<dbReference type="AlphaFoldDB" id="A0A4R2LC23"/>
<dbReference type="PANTHER" id="PTHR43081:SF1">
    <property type="entry name" value="ADENYLATE CYCLASE, TERMINAL-DIFFERENTIATION SPECIFIC"/>
    <property type="match status" value="1"/>
</dbReference>
<dbReference type="CDD" id="cd07302">
    <property type="entry name" value="CHD"/>
    <property type="match status" value="1"/>
</dbReference>
<evidence type="ECO:0000259" key="1">
    <source>
        <dbReference type="PROSITE" id="PS50125"/>
    </source>
</evidence>
<proteinExistence type="predicted"/>
<feature type="domain" description="Guanylate cyclase" evidence="1">
    <location>
        <begin position="66"/>
        <end position="200"/>
    </location>
</feature>
<dbReference type="Pfam" id="PF00211">
    <property type="entry name" value="Guanylate_cyc"/>
    <property type="match status" value="1"/>
</dbReference>
<sequence length="246" mass="27009">MATSPSRICKGCWQHMHVPIPIRGPLSIPFRMLGIRISHMNPNLCTICETMFTRVKRRKQLTIPATVLFADLRGYTSLAQGTETGEVVGMLNEFYDACAAAVWERDGIVNKFIGDAVLAIFNFPILREDHVRQAVLAGLDLQQRCAEKKRLRVIDAHGETCPVGIGIGIHTGFASIGEVGTAYKDFTIIGSMVNLASRIQGTAQPGEVLVTEEVYRQVSDLCPNAESHAYPLKGIEGPVTAYRLRA</sequence>
<accession>A0A4R2LC23</accession>
<comment type="caution">
    <text evidence="2">The sequence shown here is derived from an EMBL/GenBank/DDBJ whole genome shotgun (WGS) entry which is preliminary data.</text>
</comment>
<dbReference type="PANTHER" id="PTHR43081">
    <property type="entry name" value="ADENYLATE CYCLASE, TERMINAL-DIFFERENTIATION SPECIFIC-RELATED"/>
    <property type="match status" value="1"/>
</dbReference>
<dbReference type="GO" id="GO:0006171">
    <property type="term" value="P:cAMP biosynthetic process"/>
    <property type="evidence" value="ECO:0007669"/>
    <property type="project" value="TreeGrafter"/>
</dbReference>
<dbReference type="Proteomes" id="UP000295765">
    <property type="component" value="Unassembled WGS sequence"/>
</dbReference>
<keyword evidence="3" id="KW-1185">Reference proteome</keyword>
<name>A0A4R2LC23_9GAMM</name>
<organism evidence="2 3">
    <name type="scientific">Plasticicumulans lactativorans</name>
    <dbReference type="NCBI Taxonomy" id="1133106"/>
    <lineage>
        <taxon>Bacteria</taxon>
        <taxon>Pseudomonadati</taxon>
        <taxon>Pseudomonadota</taxon>
        <taxon>Gammaproteobacteria</taxon>
        <taxon>Candidatus Competibacteraceae</taxon>
        <taxon>Plasticicumulans</taxon>
    </lineage>
</organism>
<dbReference type="EMBL" id="SLWY01000014">
    <property type="protein sequence ID" value="TCO80388.1"/>
    <property type="molecule type" value="Genomic_DNA"/>
</dbReference>
<reference evidence="2 3" key="1">
    <citation type="submission" date="2019-03" db="EMBL/GenBank/DDBJ databases">
        <title>Genomic Encyclopedia of Type Strains, Phase IV (KMG-IV): sequencing the most valuable type-strain genomes for metagenomic binning, comparative biology and taxonomic classification.</title>
        <authorList>
            <person name="Goeker M."/>
        </authorList>
    </citation>
    <scope>NUCLEOTIDE SEQUENCE [LARGE SCALE GENOMIC DNA]</scope>
    <source>
        <strain evidence="2 3">DSM 25287</strain>
    </source>
</reference>
<gene>
    <name evidence="2" type="ORF">EV699_11432</name>
</gene>
<evidence type="ECO:0000313" key="3">
    <source>
        <dbReference type="Proteomes" id="UP000295765"/>
    </source>
</evidence>
<dbReference type="InterPro" id="IPR001054">
    <property type="entry name" value="A/G_cyclase"/>
</dbReference>
<dbReference type="SMART" id="SM00044">
    <property type="entry name" value="CYCc"/>
    <property type="match status" value="1"/>
</dbReference>
<dbReference type="PROSITE" id="PS50125">
    <property type="entry name" value="GUANYLATE_CYCLASE_2"/>
    <property type="match status" value="1"/>
</dbReference>
<dbReference type="SUPFAM" id="SSF55073">
    <property type="entry name" value="Nucleotide cyclase"/>
    <property type="match status" value="1"/>
</dbReference>
<dbReference type="GO" id="GO:0035556">
    <property type="term" value="P:intracellular signal transduction"/>
    <property type="evidence" value="ECO:0007669"/>
    <property type="project" value="InterPro"/>
</dbReference>
<dbReference type="InterPro" id="IPR029787">
    <property type="entry name" value="Nucleotide_cyclase"/>
</dbReference>
<dbReference type="GO" id="GO:0004016">
    <property type="term" value="F:adenylate cyclase activity"/>
    <property type="evidence" value="ECO:0007669"/>
    <property type="project" value="UniProtKB-ARBA"/>
</dbReference>